<dbReference type="GO" id="GO:1900150">
    <property type="term" value="P:regulation of defense response to fungus"/>
    <property type="evidence" value="ECO:0007669"/>
    <property type="project" value="InterPro"/>
</dbReference>
<dbReference type="AlphaFoldDB" id="A0A5A7QMN0"/>
<dbReference type="Pfam" id="PF11331">
    <property type="entry name" value="Zn_ribbon_12"/>
    <property type="match status" value="1"/>
</dbReference>
<evidence type="ECO:0000256" key="1">
    <source>
        <dbReference type="SAM" id="MobiDB-lite"/>
    </source>
</evidence>
<feature type="compositionally biased region" description="Polar residues" evidence="1">
    <location>
        <begin position="51"/>
        <end position="67"/>
    </location>
</feature>
<protein>
    <submittedName>
        <fullName evidence="4">Uncharacterized protein</fullName>
    </submittedName>
</protein>
<name>A0A5A7QMN0_STRAF</name>
<organism evidence="4 5">
    <name type="scientific">Striga asiatica</name>
    <name type="common">Asiatic witchweed</name>
    <name type="synonym">Buchnera asiatica</name>
    <dbReference type="NCBI Taxonomy" id="4170"/>
    <lineage>
        <taxon>Eukaryota</taxon>
        <taxon>Viridiplantae</taxon>
        <taxon>Streptophyta</taxon>
        <taxon>Embryophyta</taxon>
        <taxon>Tracheophyta</taxon>
        <taxon>Spermatophyta</taxon>
        <taxon>Magnoliopsida</taxon>
        <taxon>eudicotyledons</taxon>
        <taxon>Gunneridae</taxon>
        <taxon>Pentapetalae</taxon>
        <taxon>asterids</taxon>
        <taxon>lamiids</taxon>
        <taxon>Lamiales</taxon>
        <taxon>Orobanchaceae</taxon>
        <taxon>Buchnereae</taxon>
        <taxon>Striga</taxon>
    </lineage>
</organism>
<feature type="region of interest" description="Disordered" evidence="1">
    <location>
        <begin position="51"/>
        <end position="109"/>
    </location>
</feature>
<feature type="region of interest" description="Disordered" evidence="1">
    <location>
        <begin position="126"/>
        <end position="150"/>
    </location>
</feature>
<dbReference type="PANTHER" id="PTHR31105">
    <property type="entry name" value="EXTRA-LARGE G-PROTEIN-LIKE"/>
    <property type="match status" value="1"/>
</dbReference>
<evidence type="ECO:0000313" key="4">
    <source>
        <dbReference type="EMBL" id="GER46585.1"/>
    </source>
</evidence>
<keyword evidence="5" id="KW-1185">Reference proteome</keyword>
<dbReference type="Pfam" id="PF22910">
    <property type="entry name" value="EDR4-like_1st"/>
    <property type="match status" value="1"/>
</dbReference>
<dbReference type="InterPro" id="IPR040244">
    <property type="entry name" value="EDR4-like"/>
</dbReference>
<dbReference type="Proteomes" id="UP000325081">
    <property type="component" value="Unassembled WGS sequence"/>
</dbReference>
<dbReference type="EMBL" id="BKCP01007626">
    <property type="protein sequence ID" value="GER46585.1"/>
    <property type="molecule type" value="Genomic_DNA"/>
</dbReference>
<feature type="compositionally biased region" description="Polar residues" evidence="1">
    <location>
        <begin position="75"/>
        <end position="86"/>
    </location>
</feature>
<proteinExistence type="predicted"/>
<feature type="compositionally biased region" description="Low complexity" evidence="1">
    <location>
        <begin position="221"/>
        <end position="235"/>
    </location>
</feature>
<dbReference type="InterPro" id="IPR021480">
    <property type="entry name" value="Zinc_ribbon_12"/>
</dbReference>
<dbReference type="PANTHER" id="PTHR31105:SF38">
    <property type="entry name" value="PROTEIN ENHANCED DISEASE RESISTANCE 4"/>
    <property type="match status" value="1"/>
</dbReference>
<feature type="compositionally biased region" description="Basic and acidic residues" evidence="1">
    <location>
        <begin position="252"/>
        <end position="264"/>
    </location>
</feature>
<feature type="compositionally biased region" description="Low complexity" evidence="1">
    <location>
        <begin position="286"/>
        <end position="296"/>
    </location>
</feature>
<sequence length="504" mass="56485">MVNMSSQVSTKVRLVRCPKCRQVLAELPEVPLYKCGGCGTVLLAKNRKQETNGTALSSQETDSSAKSQPDELLEANSSSKPLTSQPEIEPLSHKDTPSCNDENSVELREEPERLLQKGDDFVAKVQSVSQKEDHLQEIKPPQIISSSNESILPPAAEQNKEKKTNSNGYYYHHSNNNAPSRSLSKESLVSFYLTSSDNDAPDNFPTENRRNFGSSSPPKNGSYYTYYGSESSYDGNYDRVHEQTSQQQQPRKNKDIINTRRSKEWGPAINHNWSQPVDRQEDFRRLPFPSRPSSGPLPGPNKLDLLRTVCELQDQIKRMQFPEIRRYYNTNRSYGQLGPNCLSGPYSAQLLPHRPVAHPSISSFSSQLPSVAGHEPTFDDGLIRARLKEKYFGRKRRHILRPVAGGAPLVACYRCFELLHLPQDFFLFSDGKKCRQLACGACGTVLRFSLASGTRHVAPYVAPCQPGEAEWEKVGPSSEIEENVSKSPLHRLMGYASPSRVLDN</sequence>
<dbReference type="OrthoDB" id="1930285at2759"/>
<evidence type="ECO:0000313" key="5">
    <source>
        <dbReference type="Proteomes" id="UP000325081"/>
    </source>
</evidence>
<feature type="domain" description="Probable zinc-ribbon" evidence="2">
    <location>
        <begin position="404"/>
        <end position="450"/>
    </location>
</feature>
<comment type="caution">
    <text evidence="4">The sequence shown here is derived from an EMBL/GenBank/DDBJ whole genome shotgun (WGS) entry which is preliminary data.</text>
</comment>
<gene>
    <name evidence="4" type="ORF">STAS_23629</name>
</gene>
<accession>A0A5A7QMN0</accession>
<reference evidence="5" key="1">
    <citation type="journal article" date="2019" name="Curr. Biol.">
        <title>Genome Sequence of Striga asiatica Provides Insight into the Evolution of Plant Parasitism.</title>
        <authorList>
            <person name="Yoshida S."/>
            <person name="Kim S."/>
            <person name="Wafula E.K."/>
            <person name="Tanskanen J."/>
            <person name="Kim Y.M."/>
            <person name="Honaas L."/>
            <person name="Yang Z."/>
            <person name="Spallek T."/>
            <person name="Conn C.E."/>
            <person name="Ichihashi Y."/>
            <person name="Cheong K."/>
            <person name="Cui S."/>
            <person name="Der J.P."/>
            <person name="Gundlach H."/>
            <person name="Jiao Y."/>
            <person name="Hori C."/>
            <person name="Ishida J.K."/>
            <person name="Kasahara H."/>
            <person name="Kiba T."/>
            <person name="Kim M.S."/>
            <person name="Koo N."/>
            <person name="Laohavisit A."/>
            <person name="Lee Y.H."/>
            <person name="Lumba S."/>
            <person name="McCourt P."/>
            <person name="Mortimer J.C."/>
            <person name="Mutuku J.M."/>
            <person name="Nomura T."/>
            <person name="Sasaki-Sekimoto Y."/>
            <person name="Seto Y."/>
            <person name="Wang Y."/>
            <person name="Wakatake T."/>
            <person name="Sakakibara H."/>
            <person name="Demura T."/>
            <person name="Yamaguchi S."/>
            <person name="Yoneyama K."/>
            <person name="Manabe R.I."/>
            <person name="Nelson D.C."/>
            <person name="Schulman A.H."/>
            <person name="Timko M.P."/>
            <person name="dePamphilis C.W."/>
            <person name="Choi D."/>
            <person name="Shirasu K."/>
        </authorList>
    </citation>
    <scope>NUCLEOTIDE SEQUENCE [LARGE SCALE GENOMIC DNA]</scope>
    <source>
        <strain evidence="5">cv. UVA1</strain>
    </source>
</reference>
<evidence type="ECO:0000259" key="2">
    <source>
        <dbReference type="Pfam" id="PF11331"/>
    </source>
</evidence>
<feature type="region of interest" description="Disordered" evidence="1">
    <location>
        <begin position="196"/>
        <end position="301"/>
    </location>
</feature>
<dbReference type="InterPro" id="IPR055126">
    <property type="entry name" value="EDR4-like_N"/>
</dbReference>
<evidence type="ECO:0000259" key="3">
    <source>
        <dbReference type="Pfam" id="PF22910"/>
    </source>
</evidence>
<feature type="domain" description="Enhanced disease resistance 4-like N-terminal" evidence="3">
    <location>
        <begin position="11"/>
        <end position="44"/>
    </location>
</feature>